<evidence type="ECO:0000256" key="6">
    <source>
        <dbReference type="ARBA" id="ARBA00023163"/>
    </source>
</evidence>
<dbReference type="CDD" id="cd16320">
    <property type="entry name" value="MraZ_N"/>
    <property type="match status" value="1"/>
</dbReference>
<gene>
    <name evidence="7" type="primary">mraZ</name>
    <name evidence="9" type="ORF">A2932_00610</name>
</gene>
<dbReference type="AlphaFoldDB" id="A0A1G2HGI4"/>
<dbReference type="CDD" id="cd16321">
    <property type="entry name" value="MraZ_C"/>
    <property type="match status" value="1"/>
</dbReference>
<dbReference type="InterPro" id="IPR037914">
    <property type="entry name" value="SpoVT-AbrB_sf"/>
</dbReference>
<dbReference type="InterPro" id="IPR035644">
    <property type="entry name" value="MraZ_C"/>
</dbReference>
<comment type="subcellular location">
    <subcellularLocation>
        <location evidence="7">Cytoplasm</location>
        <location evidence="7">Nucleoid</location>
    </subcellularLocation>
</comment>
<dbReference type="HAMAP" id="MF_01008">
    <property type="entry name" value="MraZ"/>
    <property type="match status" value="1"/>
</dbReference>
<keyword evidence="6 7" id="KW-0804">Transcription</keyword>
<evidence type="ECO:0000256" key="3">
    <source>
        <dbReference type="ARBA" id="ARBA00022737"/>
    </source>
</evidence>
<dbReference type="SUPFAM" id="SSF89447">
    <property type="entry name" value="AbrB/MazE/MraZ-like"/>
    <property type="match status" value="1"/>
</dbReference>
<dbReference type="GO" id="GO:0009295">
    <property type="term" value="C:nucleoid"/>
    <property type="evidence" value="ECO:0007669"/>
    <property type="project" value="UniProtKB-SubCell"/>
</dbReference>
<keyword evidence="9" id="KW-0132">Cell division</keyword>
<comment type="subunit">
    <text evidence="7">Forms oligomers.</text>
</comment>
<dbReference type="Proteomes" id="UP000179153">
    <property type="component" value="Unassembled WGS sequence"/>
</dbReference>
<dbReference type="GO" id="GO:0000976">
    <property type="term" value="F:transcription cis-regulatory region binding"/>
    <property type="evidence" value="ECO:0007669"/>
    <property type="project" value="TreeGrafter"/>
</dbReference>
<dbReference type="InterPro" id="IPR007159">
    <property type="entry name" value="SpoVT-AbrB_dom"/>
</dbReference>
<dbReference type="PANTHER" id="PTHR34701:SF1">
    <property type="entry name" value="TRANSCRIPTIONAL REGULATOR MRAZ"/>
    <property type="match status" value="1"/>
</dbReference>
<dbReference type="STRING" id="1802163.A2932_00610"/>
<reference evidence="9 10" key="1">
    <citation type="journal article" date="2016" name="Nat. Commun.">
        <title>Thousands of microbial genomes shed light on interconnected biogeochemical processes in an aquifer system.</title>
        <authorList>
            <person name="Anantharaman K."/>
            <person name="Brown C.T."/>
            <person name="Hug L.A."/>
            <person name="Sharon I."/>
            <person name="Castelle C.J."/>
            <person name="Probst A.J."/>
            <person name="Thomas B.C."/>
            <person name="Singh A."/>
            <person name="Wilkins M.J."/>
            <person name="Karaoz U."/>
            <person name="Brodie E.L."/>
            <person name="Williams K.H."/>
            <person name="Hubbard S.S."/>
            <person name="Banfield J.F."/>
        </authorList>
    </citation>
    <scope>NUCLEOTIDE SEQUENCE [LARGE SCALE GENOMIC DNA]</scope>
</reference>
<feature type="domain" description="SpoVT-AbrB" evidence="8">
    <location>
        <begin position="76"/>
        <end position="119"/>
    </location>
</feature>
<keyword evidence="4 7" id="KW-0805">Transcription regulation</keyword>
<dbReference type="InterPro" id="IPR020603">
    <property type="entry name" value="MraZ_dom"/>
</dbReference>
<dbReference type="PANTHER" id="PTHR34701">
    <property type="entry name" value="TRANSCRIPTIONAL REGULATOR MRAZ"/>
    <property type="match status" value="1"/>
</dbReference>
<sequence>MFLGEYIHTIDAKKRLAIPAKFRREAGKNVVVTRGLDNCLFVFPQSEWKRLAEKIGALPLGQRDARGFSRLMLAGAMEVLVDGLGRILVPDYLKKYAGLNRECVVVGVYSRIEIWDIKRWEQYKRRSESDAGDIAERLGELGI</sequence>
<proteinExistence type="inferred from homology"/>
<dbReference type="GO" id="GO:0051301">
    <property type="term" value="P:cell division"/>
    <property type="evidence" value="ECO:0007669"/>
    <property type="project" value="UniProtKB-KW"/>
</dbReference>
<protein>
    <recommendedName>
        <fullName evidence="1 7">Transcriptional regulator MraZ</fullName>
    </recommendedName>
</protein>
<keyword evidence="5 7" id="KW-0238">DNA-binding</keyword>
<comment type="caution">
    <text evidence="9">The sequence shown here is derived from an EMBL/GenBank/DDBJ whole genome shotgun (WGS) entry which is preliminary data.</text>
</comment>
<accession>A0A1G2HGI4</accession>
<dbReference type="InterPro" id="IPR035642">
    <property type="entry name" value="MraZ_N"/>
</dbReference>
<dbReference type="InterPro" id="IPR003444">
    <property type="entry name" value="MraZ"/>
</dbReference>
<comment type="similarity">
    <text evidence="7">Belongs to the MraZ family.</text>
</comment>
<keyword evidence="9" id="KW-0131">Cell cycle</keyword>
<evidence type="ECO:0000256" key="4">
    <source>
        <dbReference type="ARBA" id="ARBA00023015"/>
    </source>
</evidence>
<evidence type="ECO:0000256" key="2">
    <source>
        <dbReference type="ARBA" id="ARBA00022490"/>
    </source>
</evidence>
<dbReference type="InterPro" id="IPR038619">
    <property type="entry name" value="MraZ_sf"/>
</dbReference>
<evidence type="ECO:0000313" key="10">
    <source>
        <dbReference type="Proteomes" id="UP000179153"/>
    </source>
</evidence>
<evidence type="ECO:0000256" key="5">
    <source>
        <dbReference type="ARBA" id="ARBA00023125"/>
    </source>
</evidence>
<dbReference type="GO" id="GO:0005737">
    <property type="term" value="C:cytoplasm"/>
    <property type="evidence" value="ECO:0007669"/>
    <property type="project" value="UniProtKB-UniRule"/>
</dbReference>
<dbReference type="Pfam" id="PF02381">
    <property type="entry name" value="MraZ"/>
    <property type="match status" value="2"/>
</dbReference>
<dbReference type="GO" id="GO:0003700">
    <property type="term" value="F:DNA-binding transcription factor activity"/>
    <property type="evidence" value="ECO:0007669"/>
    <property type="project" value="UniProtKB-UniRule"/>
</dbReference>
<dbReference type="EMBL" id="MHOI01000014">
    <property type="protein sequence ID" value="OGZ61602.1"/>
    <property type="molecule type" value="Genomic_DNA"/>
</dbReference>
<dbReference type="PROSITE" id="PS51740">
    <property type="entry name" value="SPOVT_ABRB"/>
    <property type="match status" value="2"/>
</dbReference>
<evidence type="ECO:0000313" key="9">
    <source>
        <dbReference type="EMBL" id="OGZ61602.1"/>
    </source>
</evidence>
<dbReference type="GO" id="GO:2000143">
    <property type="term" value="P:negative regulation of DNA-templated transcription initiation"/>
    <property type="evidence" value="ECO:0007669"/>
    <property type="project" value="TreeGrafter"/>
</dbReference>
<feature type="domain" description="SpoVT-AbrB" evidence="8">
    <location>
        <begin position="5"/>
        <end position="47"/>
    </location>
</feature>
<keyword evidence="3" id="KW-0677">Repeat</keyword>
<dbReference type="Gene3D" id="3.40.1550.20">
    <property type="entry name" value="Transcriptional regulator MraZ domain"/>
    <property type="match status" value="1"/>
</dbReference>
<dbReference type="NCBIfam" id="TIGR00242">
    <property type="entry name" value="division/cell wall cluster transcriptional repressor MraZ"/>
    <property type="match status" value="1"/>
</dbReference>
<evidence type="ECO:0000259" key="8">
    <source>
        <dbReference type="PROSITE" id="PS51740"/>
    </source>
</evidence>
<evidence type="ECO:0000256" key="7">
    <source>
        <dbReference type="HAMAP-Rule" id="MF_01008"/>
    </source>
</evidence>
<evidence type="ECO:0000256" key="1">
    <source>
        <dbReference type="ARBA" id="ARBA00013860"/>
    </source>
</evidence>
<name>A0A1G2HGI4_9BACT</name>
<organism evidence="9 10">
    <name type="scientific">Candidatus Spechtbacteria bacterium RIFCSPLOWO2_01_FULL_46_10</name>
    <dbReference type="NCBI Taxonomy" id="1802163"/>
    <lineage>
        <taxon>Bacteria</taxon>
        <taxon>Candidatus Spechtiibacteriota</taxon>
    </lineage>
</organism>
<keyword evidence="2 7" id="KW-0963">Cytoplasm</keyword>